<sequence>MAWTWLALNALVILAALLLAPNVVGLPPHPVDSYNRVWAASTRGAPRWQSEVGGCGCSGCDSDTGPSNLARSFLQDKTSRVVGSREVPPMIKLGRSCACPERDLGVTFYTSMSLTGQVSVSSFLWRSLPRTGSRKLVIQPRPSMSIGLGLVGFGNGASHNGLCHRYLGCTIYSEKGNRSSAAAMRQRLLSLSPREVEFRGTRRRPRGRERKSSLSWIAVSKRTRMSTLAFGATGEPSELYLKSHMNC</sequence>
<organism evidence="2 3">
    <name type="scientific">Ensete ventricosum</name>
    <name type="common">Abyssinian banana</name>
    <name type="synonym">Musa ensete</name>
    <dbReference type="NCBI Taxonomy" id="4639"/>
    <lineage>
        <taxon>Eukaryota</taxon>
        <taxon>Viridiplantae</taxon>
        <taxon>Streptophyta</taxon>
        <taxon>Embryophyta</taxon>
        <taxon>Tracheophyta</taxon>
        <taxon>Spermatophyta</taxon>
        <taxon>Magnoliopsida</taxon>
        <taxon>Liliopsida</taxon>
        <taxon>Zingiberales</taxon>
        <taxon>Musaceae</taxon>
        <taxon>Ensete</taxon>
    </lineage>
</organism>
<feature type="chain" id="PRO_5019255784" evidence="1">
    <location>
        <begin position="26"/>
        <end position="247"/>
    </location>
</feature>
<evidence type="ECO:0000313" key="2">
    <source>
        <dbReference type="EMBL" id="RRT80987.1"/>
    </source>
</evidence>
<protein>
    <submittedName>
        <fullName evidence="2">Uncharacterized protein</fullName>
    </submittedName>
</protein>
<evidence type="ECO:0000313" key="3">
    <source>
        <dbReference type="Proteomes" id="UP000287651"/>
    </source>
</evidence>
<keyword evidence="1" id="KW-0732">Signal</keyword>
<gene>
    <name evidence="2" type="ORF">B296_00022881</name>
</gene>
<accession>A0A427AXZ1</accession>
<proteinExistence type="predicted"/>
<dbReference type="Proteomes" id="UP000287651">
    <property type="component" value="Unassembled WGS sequence"/>
</dbReference>
<evidence type="ECO:0000256" key="1">
    <source>
        <dbReference type="SAM" id="SignalP"/>
    </source>
</evidence>
<dbReference type="EMBL" id="AMZH03001018">
    <property type="protein sequence ID" value="RRT80987.1"/>
    <property type="molecule type" value="Genomic_DNA"/>
</dbReference>
<dbReference type="AlphaFoldDB" id="A0A427AXZ1"/>
<name>A0A427AXZ1_ENSVE</name>
<reference evidence="2 3" key="1">
    <citation type="journal article" date="2014" name="Agronomy (Basel)">
        <title>A Draft Genome Sequence for Ensete ventricosum, the Drought-Tolerant Tree Against Hunger.</title>
        <authorList>
            <person name="Harrison J."/>
            <person name="Moore K.A."/>
            <person name="Paszkiewicz K."/>
            <person name="Jones T."/>
            <person name="Grant M."/>
            <person name="Ambacheew D."/>
            <person name="Muzemil S."/>
            <person name="Studholme D.J."/>
        </authorList>
    </citation>
    <scope>NUCLEOTIDE SEQUENCE [LARGE SCALE GENOMIC DNA]</scope>
</reference>
<comment type="caution">
    <text evidence="2">The sequence shown here is derived from an EMBL/GenBank/DDBJ whole genome shotgun (WGS) entry which is preliminary data.</text>
</comment>
<feature type="signal peptide" evidence="1">
    <location>
        <begin position="1"/>
        <end position="25"/>
    </location>
</feature>